<proteinExistence type="inferred from homology"/>
<dbReference type="PANTHER" id="PTHR31201">
    <property type="entry name" value="OS01G0585100 PROTEIN"/>
    <property type="match status" value="1"/>
</dbReference>
<keyword evidence="6 14" id="KW-0812">Transmembrane</keyword>
<keyword evidence="8" id="KW-0443">Lipid metabolism</keyword>
<feature type="transmembrane region" description="Helical" evidence="14">
    <location>
        <begin position="102"/>
        <end position="120"/>
    </location>
</feature>
<feature type="transmembrane region" description="Helical" evidence="14">
    <location>
        <begin position="176"/>
        <end position="196"/>
    </location>
</feature>
<keyword evidence="5" id="KW-0808">Transferase</keyword>
<reference evidence="15" key="1">
    <citation type="submission" date="2020-12" db="EMBL/GenBank/DDBJ databases">
        <authorList>
            <person name="Iha C."/>
        </authorList>
    </citation>
    <scope>NUCLEOTIDE SEQUENCE</scope>
</reference>
<evidence type="ECO:0000256" key="9">
    <source>
        <dbReference type="ARBA" id="ARBA00023136"/>
    </source>
</evidence>
<dbReference type="InterPro" id="IPR021261">
    <property type="entry name" value="GPCAT"/>
</dbReference>
<comment type="subcellular location">
    <subcellularLocation>
        <location evidence="1">Membrane</location>
        <topology evidence="1">Multi-pass membrane protein</topology>
    </subcellularLocation>
</comment>
<dbReference type="GO" id="GO:0016746">
    <property type="term" value="F:acyltransferase activity"/>
    <property type="evidence" value="ECO:0007669"/>
    <property type="project" value="UniProtKB-KW"/>
</dbReference>
<dbReference type="PANTHER" id="PTHR31201:SF1">
    <property type="entry name" value="GLYCEROPHOSPHOCHOLINE ACYLTRANSFERASE 1"/>
    <property type="match status" value="1"/>
</dbReference>
<gene>
    <name evidence="15" type="ORF">OSTQU699_LOCUS5536</name>
</gene>
<feature type="compositionally biased region" description="Low complexity" evidence="13">
    <location>
        <begin position="36"/>
        <end position="47"/>
    </location>
</feature>
<keyword evidence="11" id="KW-1208">Phospholipid metabolism</keyword>
<dbReference type="AlphaFoldDB" id="A0A8S1IY53"/>
<dbReference type="Pfam" id="PF10998">
    <property type="entry name" value="DUF2838"/>
    <property type="match status" value="1"/>
</dbReference>
<evidence type="ECO:0000313" key="15">
    <source>
        <dbReference type="EMBL" id="CAD7700177.1"/>
    </source>
</evidence>
<feature type="region of interest" description="Disordered" evidence="13">
    <location>
        <begin position="36"/>
        <end position="63"/>
    </location>
</feature>
<evidence type="ECO:0000256" key="12">
    <source>
        <dbReference type="ARBA" id="ARBA00023315"/>
    </source>
</evidence>
<evidence type="ECO:0000313" key="16">
    <source>
        <dbReference type="Proteomes" id="UP000708148"/>
    </source>
</evidence>
<evidence type="ECO:0000256" key="1">
    <source>
        <dbReference type="ARBA" id="ARBA00004141"/>
    </source>
</evidence>
<evidence type="ECO:0000256" key="14">
    <source>
        <dbReference type="SAM" id="Phobius"/>
    </source>
</evidence>
<dbReference type="OrthoDB" id="406287at2759"/>
<evidence type="ECO:0000256" key="7">
    <source>
        <dbReference type="ARBA" id="ARBA00022989"/>
    </source>
</evidence>
<evidence type="ECO:0000256" key="8">
    <source>
        <dbReference type="ARBA" id="ARBA00023098"/>
    </source>
</evidence>
<keyword evidence="12" id="KW-0012">Acyltransferase</keyword>
<sequence length="388" mass="43903">MAVVAAPARCVDPGDACAVWRGGIVMPDGWEGVIGAASGTTAGTTDGSEAESRALPVESGDSASQQAAQVEGITSRDIGLRAAGCTKTDGSSDKGRVRWAKLGFAAGAANLCLIFYWLGYSRSTFYRLYTAESMILFSARWVTFKREKKHYYMFDFCYAANALLMLFLWGWPQCVWLHKVLFAYNAGPLAWSIVAFQNSIVFHSLYEWTSLLIHWYPMLVSWVLRWDEGSCELYSTCDVTTAGWWEWTNVAERWSWNDLFELGVLPMAPYLVWATLYYLKIFVISSKKIEQRGYETLYKYTTTEHALCKKVIHRYPLRLQPLAYMGYHSLLCWSSMAISVIFWYFPWVHTGLILVTTGASFWNGASYYLEASVVLEDSQACGAKDKRK</sequence>
<dbReference type="Proteomes" id="UP000708148">
    <property type="component" value="Unassembled WGS sequence"/>
</dbReference>
<keyword evidence="9 14" id="KW-0472">Membrane</keyword>
<keyword evidence="4" id="KW-0444">Lipid biosynthesis</keyword>
<evidence type="ECO:0000256" key="5">
    <source>
        <dbReference type="ARBA" id="ARBA00022679"/>
    </source>
</evidence>
<feature type="transmembrane region" description="Helical" evidence="14">
    <location>
        <begin position="151"/>
        <end position="170"/>
    </location>
</feature>
<evidence type="ECO:0000256" key="3">
    <source>
        <dbReference type="ARBA" id="ARBA00019082"/>
    </source>
</evidence>
<protein>
    <recommendedName>
        <fullName evidence="3">Glycerophosphocholine acyltransferase 1</fullName>
    </recommendedName>
</protein>
<dbReference type="GO" id="GO:0016020">
    <property type="term" value="C:membrane"/>
    <property type="evidence" value="ECO:0007669"/>
    <property type="project" value="UniProtKB-SubCell"/>
</dbReference>
<accession>A0A8S1IY53</accession>
<evidence type="ECO:0000256" key="2">
    <source>
        <dbReference type="ARBA" id="ARBA00006675"/>
    </source>
</evidence>
<keyword evidence="7 14" id="KW-1133">Transmembrane helix</keyword>
<organism evidence="15 16">
    <name type="scientific">Ostreobium quekettii</name>
    <dbReference type="NCBI Taxonomy" id="121088"/>
    <lineage>
        <taxon>Eukaryota</taxon>
        <taxon>Viridiplantae</taxon>
        <taxon>Chlorophyta</taxon>
        <taxon>core chlorophytes</taxon>
        <taxon>Ulvophyceae</taxon>
        <taxon>TCBD clade</taxon>
        <taxon>Bryopsidales</taxon>
        <taxon>Ostreobineae</taxon>
        <taxon>Ostreobiaceae</taxon>
        <taxon>Ostreobium</taxon>
    </lineage>
</organism>
<dbReference type="GO" id="GO:0006656">
    <property type="term" value="P:phosphatidylcholine biosynthetic process"/>
    <property type="evidence" value="ECO:0007669"/>
    <property type="project" value="TreeGrafter"/>
</dbReference>
<evidence type="ECO:0000256" key="6">
    <source>
        <dbReference type="ARBA" id="ARBA00022692"/>
    </source>
</evidence>
<feature type="transmembrane region" description="Helical" evidence="14">
    <location>
        <begin position="351"/>
        <end position="369"/>
    </location>
</feature>
<comment type="caution">
    <text evidence="15">The sequence shown here is derived from an EMBL/GenBank/DDBJ whole genome shotgun (WGS) entry which is preliminary data.</text>
</comment>
<evidence type="ECO:0000256" key="10">
    <source>
        <dbReference type="ARBA" id="ARBA00023209"/>
    </source>
</evidence>
<evidence type="ECO:0000256" key="4">
    <source>
        <dbReference type="ARBA" id="ARBA00022516"/>
    </source>
</evidence>
<keyword evidence="16" id="KW-1185">Reference proteome</keyword>
<feature type="transmembrane region" description="Helical" evidence="14">
    <location>
        <begin position="259"/>
        <end position="279"/>
    </location>
</feature>
<name>A0A8S1IY53_9CHLO</name>
<keyword evidence="10" id="KW-0594">Phospholipid biosynthesis</keyword>
<comment type="similarity">
    <text evidence="2">Belongs to the GPC1 family.</text>
</comment>
<evidence type="ECO:0000256" key="13">
    <source>
        <dbReference type="SAM" id="MobiDB-lite"/>
    </source>
</evidence>
<dbReference type="EMBL" id="CAJHUC010001192">
    <property type="protein sequence ID" value="CAD7700177.1"/>
    <property type="molecule type" value="Genomic_DNA"/>
</dbReference>
<evidence type="ECO:0000256" key="11">
    <source>
        <dbReference type="ARBA" id="ARBA00023264"/>
    </source>
</evidence>